<sequence>MAKRSQSLSSLLPGTLAAVAILGLLFSAMLSLWLFAFDQTDLNFIFSPALWRILGFTLFQAALSTVFSVVFALILAKAYYPLRFYGKALLLRLFALTFVLPSLVLVSSLPSIYGRHGGLATLCQWFGVDYSFSLYGIQGIIIAHVFYNFPFAFRLFYQSLAAIPLEQRQLAAQLGFSYWQHVRYLEWPVLLRQIPSIASLIFMLCFTSFAVVLTLGGGPKNTSFEVAIFQALRDFELDKAVILSLVQTLLCLLFMVLVRRLTPPSIMASQVEHPNHIGTLSTLPTLISYIIVGLSALFILSPLVVIVINGMAAFSITLITSTLIQAILNSLTIAFCAATVTLLLAISLLWTYSRLLVRGYRWLSESMIMMGSLILIIPTMVLASGLFLLFFTLSNVSWFIAILVIISNGLATLPFALKILEGPMETIYQRYHCLSQSLNITGVNHFYWIEVKGLKTLFCFTFAFACMMSMGDFGIIALFGQPDFATLPYYLYQQMGSYQQQQADFTALLLLMICLLLFYLTEILMRHYDRT</sequence>
<dbReference type="GO" id="GO:0005886">
    <property type="term" value="C:plasma membrane"/>
    <property type="evidence" value="ECO:0007669"/>
    <property type="project" value="UniProtKB-SubCell"/>
</dbReference>
<proteinExistence type="inferred from homology"/>
<keyword evidence="4 11" id="KW-0813">Transport</keyword>
<accession>A0AB94ICW0</accession>
<comment type="caution">
    <text evidence="13">The sequence shown here is derived from an EMBL/GenBank/DDBJ whole genome shotgun (WGS) entry which is preliminary data.</text>
</comment>
<dbReference type="InterPro" id="IPR005947">
    <property type="entry name" value="ThiP_ABC_transpt"/>
</dbReference>
<comment type="subunit">
    <text evidence="2">The complex is composed of two ATP-binding proteins (ThiQ), two transmembrane proteins (ThiP) and a solute-binding protein (ThiB).</text>
</comment>
<dbReference type="EMBL" id="AWGA01000047">
    <property type="protein sequence ID" value="TEA27260.1"/>
    <property type="molecule type" value="Genomic_DNA"/>
</dbReference>
<feature type="transmembrane region" description="Helical" evidence="11">
    <location>
        <begin position="457"/>
        <end position="479"/>
    </location>
</feature>
<dbReference type="PROSITE" id="PS50928">
    <property type="entry name" value="ABC_TM1"/>
    <property type="match status" value="2"/>
</dbReference>
<organism evidence="13 14">
    <name type="scientific">Candidatus Schmidhempelia bombi str. Bimp</name>
    <dbReference type="NCBI Taxonomy" id="1387197"/>
    <lineage>
        <taxon>Bacteria</taxon>
        <taxon>Pseudomonadati</taxon>
        <taxon>Pseudomonadota</taxon>
        <taxon>Gammaproteobacteria</taxon>
        <taxon>Orbales</taxon>
        <taxon>Orbaceae</taxon>
        <taxon>Candidatus Schmidhempelia</taxon>
    </lineage>
</organism>
<name>A0AB94ICW0_9GAMM</name>
<evidence type="ECO:0000313" key="14">
    <source>
        <dbReference type="Proteomes" id="UP000506160"/>
    </source>
</evidence>
<feature type="transmembrane region" description="Helical" evidence="11">
    <location>
        <begin position="49"/>
        <end position="76"/>
    </location>
</feature>
<dbReference type="SUPFAM" id="SSF161098">
    <property type="entry name" value="MetI-like"/>
    <property type="match status" value="2"/>
</dbReference>
<feature type="transmembrane region" description="Helical" evidence="11">
    <location>
        <begin position="373"/>
        <end position="392"/>
    </location>
</feature>
<comment type="similarity">
    <text evidence="11">Belongs to the binding-protein-dependent transport system permease family.</text>
</comment>
<feature type="transmembrane region" description="Helical" evidence="11">
    <location>
        <begin position="286"/>
        <end position="319"/>
    </location>
</feature>
<evidence type="ECO:0000256" key="9">
    <source>
        <dbReference type="ARBA" id="ARBA00022989"/>
    </source>
</evidence>
<dbReference type="PANTHER" id="PTHR30183:SF9">
    <property type="entry name" value="THIAMINE TRANSPORT SYSTEM PERMEASE PROTEIN THIP"/>
    <property type="match status" value="1"/>
</dbReference>
<dbReference type="Gene3D" id="1.10.3720.10">
    <property type="entry name" value="MetI-like"/>
    <property type="match status" value="2"/>
</dbReference>
<dbReference type="AlphaFoldDB" id="A0AB94ICW0"/>
<dbReference type="PANTHER" id="PTHR30183">
    <property type="entry name" value="MOLYBDENUM TRANSPORT SYSTEM PERMEASE PROTEIN MODB"/>
    <property type="match status" value="1"/>
</dbReference>
<evidence type="ECO:0000256" key="7">
    <source>
        <dbReference type="ARBA" id="ARBA00022692"/>
    </source>
</evidence>
<feature type="domain" description="ABC transmembrane type-1" evidence="12">
    <location>
        <begin position="327"/>
        <end position="521"/>
    </location>
</feature>
<evidence type="ECO:0000256" key="4">
    <source>
        <dbReference type="ARBA" id="ARBA00022448"/>
    </source>
</evidence>
<keyword evidence="5" id="KW-1003">Cell membrane</keyword>
<dbReference type="RefSeq" id="WP_024495968.1">
    <property type="nucleotide sequence ID" value="NZ_AWGA01000047.1"/>
</dbReference>
<feature type="transmembrane region" description="Helical" evidence="11">
    <location>
        <begin position="240"/>
        <end position="258"/>
    </location>
</feature>
<evidence type="ECO:0000313" key="13">
    <source>
        <dbReference type="EMBL" id="TEA27260.1"/>
    </source>
</evidence>
<evidence type="ECO:0000256" key="5">
    <source>
        <dbReference type="ARBA" id="ARBA00022475"/>
    </source>
</evidence>
<evidence type="ECO:0000256" key="11">
    <source>
        <dbReference type="RuleBase" id="RU363032"/>
    </source>
</evidence>
<keyword evidence="8" id="KW-0677">Repeat</keyword>
<evidence type="ECO:0000256" key="6">
    <source>
        <dbReference type="ARBA" id="ARBA00022519"/>
    </source>
</evidence>
<dbReference type="InterPro" id="IPR035906">
    <property type="entry name" value="MetI-like_sf"/>
</dbReference>
<evidence type="ECO:0000256" key="1">
    <source>
        <dbReference type="ARBA" id="ARBA00004429"/>
    </source>
</evidence>
<keyword evidence="7 11" id="KW-0812">Transmembrane</keyword>
<feature type="domain" description="ABC transmembrane type-1" evidence="12">
    <location>
        <begin position="54"/>
        <end position="258"/>
    </location>
</feature>
<evidence type="ECO:0000256" key="10">
    <source>
        <dbReference type="ARBA" id="ARBA00023136"/>
    </source>
</evidence>
<feature type="transmembrane region" description="Helical" evidence="11">
    <location>
        <begin position="505"/>
        <end position="525"/>
    </location>
</feature>
<evidence type="ECO:0000256" key="3">
    <source>
        <dbReference type="ARBA" id="ARBA00016947"/>
    </source>
</evidence>
<feature type="transmembrane region" description="Helical" evidence="11">
    <location>
        <begin position="132"/>
        <end position="157"/>
    </location>
</feature>
<dbReference type="Pfam" id="PF00528">
    <property type="entry name" value="BPD_transp_1"/>
    <property type="match status" value="1"/>
</dbReference>
<feature type="transmembrane region" description="Helical" evidence="11">
    <location>
        <begin position="398"/>
        <end position="420"/>
    </location>
</feature>
<dbReference type="GO" id="GO:0015888">
    <property type="term" value="P:thiamine transport"/>
    <property type="evidence" value="ECO:0007669"/>
    <property type="project" value="InterPro"/>
</dbReference>
<evidence type="ECO:0000256" key="2">
    <source>
        <dbReference type="ARBA" id="ARBA00011650"/>
    </source>
</evidence>
<comment type="subcellular location">
    <subcellularLocation>
        <location evidence="1">Cell inner membrane</location>
        <topology evidence="1">Multi-pass membrane protein</topology>
    </subcellularLocation>
    <subcellularLocation>
        <location evidence="11">Cell membrane</location>
        <topology evidence="11">Multi-pass membrane protein</topology>
    </subcellularLocation>
</comment>
<keyword evidence="14" id="KW-1185">Reference proteome</keyword>
<evidence type="ECO:0000259" key="12">
    <source>
        <dbReference type="PROSITE" id="PS50928"/>
    </source>
</evidence>
<dbReference type="CDD" id="cd06261">
    <property type="entry name" value="TM_PBP2"/>
    <property type="match status" value="1"/>
</dbReference>
<gene>
    <name evidence="13" type="primary">thiP</name>
    <name evidence="13" type="ORF">O970_04540</name>
</gene>
<feature type="transmembrane region" description="Helical" evidence="11">
    <location>
        <begin position="88"/>
        <end position="112"/>
    </location>
</feature>
<dbReference type="NCBIfam" id="TIGR01253">
    <property type="entry name" value="thiP"/>
    <property type="match status" value="1"/>
</dbReference>
<evidence type="ECO:0000256" key="8">
    <source>
        <dbReference type="ARBA" id="ARBA00022737"/>
    </source>
</evidence>
<feature type="transmembrane region" description="Helical" evidence="11">
    <location>
        <begin position="197"/>
        <end position="216"/>
    </location>
</feature>
<keyword evidence="10 11" id="KW-0472">Membrane</keyword>
<dbReference type="InterPro" id="IPR000515">
    <property type="entry name" value="MetI-like"/>
</dbReference>
<feature type="transmembrane region" description="Helical" evidence="11">
    <location>
        <begin position="12"/>
        <end position="37"/>
    </location>
</feature>
<keyword evidence="6" id="KW-0997">Cell inner membrane</keyword>
<reference evidence="13 14" key="1">
    <citation type="journal article" date="2014" name="Appl. Environ. Microbiol.">
        <title>Genomic features of a bumble bee symbiont reflect its host environment.</title>
        <authorList>
            <person name="Martinson V.G."/>
            <person name="Magoc T."/>
            <person name="Koch H."/>
            <person name="Salzberg S.L."/>
            <person name="Moran N.A."/>
        </authorList>
    </citation>
    <scope>NUCLEOTIDE SEQUENCE [LARGE SCALE GENOMIC DNA]</scope>
    <source>
        <strain evidence="13 14">Bimp</strain>
    </source>
</reference>
<protein>
    <recommendedName>
        <fullName evidence="3">Thiamine transport system permease protein ThiP</fullName>
    </recommendedName>
</protein>
<dbReference type="Proteomes" id="UP000506160">
    <property type="component" value="Unassembled WGS sequence"/>
</dbReference>
<dbReference type="GO" id="GO:0022857">
    <property type="term" value="F:transmembrane transporter activity"/>
    <property type="evidence" value="ECO:0007669"/>
    <property type="project" value="InterPro"/>
</dbReference>
<feature type="transmembrane region" description="Helical" evidence="11">
    <location>
        <begin position="331"/>
        <end position="352"/>
    </location>
</feature>
<keyword evidence="9 11" id="KW-1133">Transmembrane helix</keyword>